<keyword evidence="3" id="KW-1185">Reference proteome</keyword>
<evidence type="ECO:0008006" key="4">
    <source>
        <dbReference type="Google" id="ProtNLM"/>
    </source>
</evidence>
<name>A0AAD4QV61_9BILA</name>
<protein>
    <recommendedName>
        <fullName evidence="4">Saposin B-type domain-containing protein</fullName>
    </recommendedName>
</protein>
<sequence length="113" mass="12148">MTWTFVAFLFFLCLGQIHADAGLDKVVKPGSLAGIEKGKATSACDECKKVMSVLRVAKDITAKEYAHGLEAICSKFKGPLGNFCKAGKGKEMKIAKVYLEDGSAKVCKKVNIC</sequence>
<feature type="signal peptide" evidence="1">
    <location>
        <begin position="1"/>
        <end position="19"/>
    </location>
</feature>
<keyword evidence="1" id="KW-0732">Signal</keyword>
<dbReference type="AlphaFoldDB" id="A0AAD4QV61"/>
<dbReference type="EMBL" id="JAKKPZ010000085">
    <property type="protein sequence ID" value="KAI1703288.1"/>
    <property type="molecule type" value="Genomic_DNA"/>
</dbReference>
<reference evidence="2" key="1">
    <citation type="submission" date="2022-01" db="EMBL/GenBank/DDBJ databases">
        <title>Genome Sequence Resource for Two Populations of Ditylenchus destructor, the Migratory Endoparasitic Phytonematode.</title>
        <authorList>
            <person name="Zhang H."/>
            <person name="Lin R."/>
            <person name="Xie B."/>
        </authorList>
    </citation>
    <scope>NUCLEOTIDE SEQUENCE</scope>
    <source>
        <strain evidence="2">BazhouSP</strain>
    </source>
</reference>
<accession>A0AAD4QV61</accession>
<dbReference type="InterPro" id="IPR011001">
    <property type="entry name" value="Saposin-like"/>
</dbReference>
<dbReference type="SUPFAM" id="SSF47862">
    <property type="entry name" value="Saposin"/>
    <property type="match status" value="1"/>
</dbReference>
<gene>
    <name evidence="2" type="ORF">DdX_15023</name>
</gene>
<evidence type="ECO:0000313" key="3">
    <source>
        <dbReference type="Proteomes" id="UP001201812"/>
    </source>
</evidence>
<proteinExistence type="predicted"/>
<comment type="caution">
    <text evidence="2">The sequence shown here is derived from an EMBL/GenBank/DDBJ whole genome shotgun (WGS) entry which is preliminary data.</text>
</comment>
<evidence type="ECO:0000256" key="1">
    <source>
        <dbReference type="SAM" id="SignalP"/>
    </source>
</evidence>
<dbReference type="Proteomes" id="UP001201812">
    <property type="component" value="Unassembled WGS sequence"/>
</dbReference>
<organism evidence="2 3">
    <name type="scientific">Ditylenchus destructor</name>
    <dbReference type="NCBI Taxonomy" id="166010"/>
    <lineage>
        <taxon>Eukaryota</taxon>
        <taxon>Metazoa</taxon>
        <taxon>Ecdysozoa</taxon>
        <taxon>Nematoda</taxon>
        <taxon>Chromadorea</taxon>
        <taxon>Rhabditida</taxon>
        <taxon>Tylenchina</taxon>
        <taxon>Tylenchomorpha</taxon>
        <taxon>Sphaerularioidea</taxon>
        <taxon>Anguinidae</taxon>
        <taxon>Anguininae</taxon>
        <taxon>Ditylenchus</taxon>
    </lineage>
</organism>
<feature type="chain" id="PRO_5041922884" description="Saposin B-type domain-containing protein" evidence="1">
    <location>
        <begin position="20"/>
        <end position="113"/>
    </location>
</feature>
<evidence type="ECO:0000313" key="2">
    <source>
        <dbReference type="EMBL" id="KAI1703288.1"/>
    </source>
</evidence>